<feature type="region of interest" description="Disordered" evidence="1">
    <location>
        <begin position="73"/>
        <end position="101"/>
    </location>
</feature>
<name>A0A9D4FWM2_DREPO</name>
<gene>
    <name evidence="2" type="ORF">DPMN_134105</name>
</gene>
<organism evidence="2 3">
    <name type="scientific">Dreissena polymorpha</name>
    <name type="common">Zebra mussel</name>
    <name type="synonym">Mytilus polymorpha</name>
    <dbReference type="NCBI Taxonomy" id="45954"/>
    <lineage>
        <taxon>Eukaryota</taxon>
        <taxon>Metazoa</taxon>
        <taxon>Spiralia</taxon>
        <taxon>Lophotrochozoa</taxon>
        <taxon>Mollusca</taxon>
        <taxon>Bivalvia</taxon>
        <taxon>Autobranchia</taxon>
        <taxon>Heteroconchia</taxon>
        <taxon>Euheterodonta</taxon>
        <taxon>Imparidentia</taxon>
        <taxon>Neoheterodontei</taxon>
        <taxon>Myida</taxon>
        <taxon>Dreissenoidea</taxon>
        <taxon>Dreissenidae</taxon>
        <taxon>Dreissena</taxon>
    </lineage>
</organism>
<comment type="caution">
    <text evidence="2">The sequence shown here is derived from an EMBL/GenBank/DDBJ whole genome shotgun (WGS) entry which is preliminary data.</text>
</comment>
<evidence type="ECO:0000313" key="2">
    <source>
        <dbReference type="EMBL" id="KAH3805797.1"/>
    </source>
</evidence>
<dbReference type="Proteomes" id="UP000828390">
    <property type="component" value="Unassembled WGS sequence"/>
</dbReference>
<protein>
    <submittedName>
        <fullName evidence="2">Uncharacterized protein</fullName>
    </submittedName>
</protein>
<accession>A0A9D4FWM2</accession>
<reference evidence="2" key="2">
    <citation type="submission" date="2020-11" db="EMBL/GenBank/DDBJ databases">
        <authorList>
            <person name="McCartney M.A."/>
            <person name="Auch B."/>
            <person name="Kono T."/>
            <person name="Mallez S."/>
            <person name="Becker A."/>
            <person name="Gohl D.M."/>
            <person name="Silverstein K.A.T."/>
            <person name="Koren S."/>
            <person name="Bechman K.B."/>
            <person name="Herman A."/>
            <person name="Abrahante J.E."/>
            <person name="Garbe J."/>
        </authorList>
    </citation>
    <scope>NUCLEOTIDE SEQUENCE</scope>
    <source>
        <strain evidence="2">Duluth1</strain>
        <tissue evidence="2">Whole animal</tissue>
    </source>
</reference>
<dbReference type="AlphaFoldDB" id="A0A9D4FWM2"/>
<keyword evidence="3" id="KW-1185">Reference proteome</keyword>
<dbReference type="EMBL" id="JAIWYP010000006">
    <property type="protein sequence ID" value="KAH3805797.1"/>
    <property type="molecule type" value="Genomic_DNA"/>
</dbReference>
<sequence>MVTVHTVHIQAEHCYLKTQCHISTDEHSGRSRIVMDRLFSPNSEPGRSRLIRELFEIFSFEGLRKTINSVTTRYPHIQSRKQRNQHGAHTDRPGPTLQRYG</sequence>
<evidence type="ECO:0000313" key="3">
    <source>
        <dbReference type="Proteomes" id="UP000828390"/>
    </source>
</evidence>
<proteinExistence type="predicted"/>
<evidence type="ECO:0000256" key="1">
    <source>
        <dbReference type="SAM" id="MobiDB-lite"/>
    </source>
</evidence>
<reference evidence="2" key="1">
    <citation type="journal article" date="2019" name="bioRxiv">
        <title>The Genome of the Zebra Mussel, Dreissena polymorpha: A Resource for Invasive Species Research.</title>
        <authorList>
            <person name="McCartney M.A."/>
            <person name="Auch B."/>
            <person name="Kono T."/>
            <person name="Mallez S."/>
            <person name="Zhang Y."/>
            <person name="Obille A."/>
            <person name="Becker A."/>
            <person name="Abrahante J.E."/>
            <person name="Garbe J."/>
            <person name="Badalamenti J.P."/>
            <person name="Herman A."/>
            <person name="Mangelson H."/>
            <person name="Liachko I."/>
            <person name="Sullivan S."/>
            <person name="Sone E.D."/>
            <person name="Koren S."/>
            <person name="Silverstein K.A.T."/>
            <person name="Beckman K.B."/>
            <person name="Gohl D.M."/>
        </authorList>
    </citation>
    <scope>NUCLEOTIDE SEQUENCE</scope>
    <source>
        <strain evidence="2">Duluth1</strain>
        <tissue evidence="2">Whole animal</tissue>
    </source>
</reference>